<evidence type="ECO:0000313" key="2">
    <source>
        <dbReference type="EMBL" id="ULU06849.1"/>
    </source>
</evidence>
<evidence type="ECO:0000313" key="5">
    <source>
        <dbReference type="Proteomes" id="UP000829354"/>
    </source>
</evidence>
<keyword evidence="5" id="KW-1185">Reference proteome</keyword>
<dbReference type="OMA" id="QTYEPGR"/>
<evidence type="ECO:0000313" key="4">
    <source>
        <dbReference type="Proteomes" id="UP000827892"/>
    </source>
</evidence>
<dbReference type="AlphaFoldDB" id="A0AAE9DLT4"/>
<dbReference type="KEGG" id="cbr:CBG_02472"/>
<reference evidence="2 4" key="2">
    <citation type="submission" date="2022-05" db="EMBL/GenBank/DDBJ databases">
        <title>Chromosome-level reference genomes for two strains of Caenorhabditis briggsae: an improved platform for comparative genomics.</title>
        <authorList>
            <person name="Stevens L."/>
            <person name="Andersen E.C."/>
        </authorList>
    </citation>
    <scope>NUCLEOTIDE SEQUENCE [LARGE SCALE GENOMIC DNA]</scope>
    <source>
        <strain evidence="2">QX1410_ONT</strain>
        <tissue evidence="2">Whole-organism</tissue>
    </source>
</reference>
<evidence type="ECO:0000313" key="3">
    <source>
        <dbReference type="EMBL" id="UMM18775.1"/>
    </source>
</evidence>
<name>A0AAE9DLT4_CAEBR</name>
<sequence length="120" mass="13921">MSTPPATPVAPTYDPYFEDRYKVTVHVELSLFLFIGLTLAFILIMIGVMMGFRWYYRQMLEVRLKELQQTYEPGRIFLIENAGNEIIQVRPGPLSPPITDQTEYNVVAGYLRDDKRGQLF</sequence>
<organism evidence="2 4">
    <name type="scientific">Caenorhabditis briggsae</name>
    <dbReference type="NCBI Taxonomy" id="6238"/>
    <lineage>
        <taxon>Eukaryota</taxon>
        <taxon>Metazoa</taxon>
        <taxon>Ecdysozoa</taxon>
        <taxon>Nematoda</taxon>
        <taxon>Chromadorea</taxon>
        <taxon>Rhabditida</taxon>
        <taxon>Rhabditina</taxon>
        <taxon>Rhabditomorpha</taxon>
        <taxon>Rhabditoidea</taxon>
        <taxon>Rhabditidae</taxon>
        <taxon>Peloderinae</taxon>
        <taxon>Caenorhabditis</taxon>
    </lineage>
</organism>
<accession>A0AAE9DLT4</accession>
<dbReference type="Proteomes" id="UP000829354">
    <property type="component" value="Chromosome II"/>
</dbReference>
<feature type="transmembrane region" description="Helical" evidence="1">
    <location>
        <begin position="31"/>
        <end position="56"/>
    </location>
</feature>
<proteinExistence type="predicted"/>
<dbReference type="EMBL" id="CP090892">
    <property type="protein sequence ID" value="ULU06849.1"/>
    <property type="molecule type" value="Genomic_DNA"/>
</dbReference>
<keyword evidence="1" id="KW-0812">Transmembrane</keyword>
<reference evidence="3 5" key="1">
    <citation type="submission" date="2022-04" db="EMBL/GenBank/DDBJ databases">
        <title>Chromosome-level reference genomes for two strains of Caenorhabditis briggsae: an improved platform for comparative genomics.</title>
        <authorList>
            <person name="Stevens L."/>
            <person name="Andersen E."/>
        </authorList>
    </citation>
    <scope>NUCLEOTIDE SEQUENCE [LARGE SCALE GENOMIC DNA]</scope>
    <source>
        <strain evidence="3">VX34</strain>
        <tissue evidence="3">Whole-organism</tissue>
    </source>
</reference>
<gene>
    <name evidence="2" type="ORF">L3Y34_018559</name>
    <name evidence="3" type="ORF">L5515_014682</name>
</gene>
<keyword evidence="1" id="KW-0472">Membrane</keyword>
<protein>
    <submittedName>
        <fullName evidence="2">Uncharacterized protein</fullName>
    </submittedName>
</protein>
<evidence type="ECO:0000256" key="1">
    <source>
        <dbReference type="SAM" id="Phobius"/>
    </source>
</evidence>
<dbReference type="Proteomes" id="UP000827892">
    <property type="component" value="Chromosome II"/>
</dbReference>
<keyword evidence="1" id="KW-1133">Transmembrane helix</keyword>
<dbReference type="EMBL" id="CP092621">
    <property type="protein sequence ID" value="UMM18775.1"/>
    <property type="molecule type" value="Genomic_DNA"/>
</dbReference>